<comment type="caution">
    <text evidence="1">The sequence shown here is derived from an EMBL/GenBank/DDBJ whole genome shotgun (WGS) entry which is preliminary data.</text>
</comment>
<dbReference type="AlphaFoldDB" id="A0A1R2CPC8"/>
<accession>A0A1R2CPC8</accession>
<reference evidence="1 2" key="1">
    <citation type="submission" date="2016-11" db="EMBL/GenBank/DDBJ databases">
        <title>The macronuclear genome of Stentor coeruleus: a giant cell with tiny introns.</title>
        <authorList>
            <person name="Slabodnick M."/>
            <person name="Ruby J.G."/>
            <person name="Reiff S.B."/>
            <person name="Swart E.C."/>
            <person name="Gosai S."/>
            <person name="Prabakaran S."/>
            <person name="Witkowska E."/>
            <person name="Larue G.E."/>
            <person name="Fisher S."/>
            <person name="Freeman R.M."/>
            <person name="Gunawardena J."/>
            <person name="Chu W."/>
            <person name="Stover N.A."/>
            <person name="Gregory B.D."/>
            <person name="Nowacki M."/>
            <person name="Derisi J."/>
            <person name="Roy S.W."/>
            <person name="Marshall W.F."/>
            <person name="Sood P."/>
        </authorList>
    </citation>
    <scope>NUCLEOTIDE SEQUENCE [LARGE SCALE GENOMIC DNA]</scope>
    <source>
        <strain evidence="1">WM001</strain>
    </source>
</reference>
<organism evidence="1 2">
    <name type="scientific">Stentor coeruleus</name>
    <dbReference type="NCBI Taxonomy" id="5963"/>
    <lineage>
        <taxon>Eukaryota</taxon>
        <taxon>Sar</taxon>
        <taxon>Alveolata</taxon>
        <taxon>Ciliophora</taxon>
        <taxon>Postciliodesmatophora</taxon>
        <taxon>Heterotrichea</taxon>
        <taxon>Heterotrichida</taxon>
        <taxon>Stentoridae</taxon>
        <taxon>Stentor</taxon>
    </lineage>
</organism>
<evidence type="ECO:0000313" key="1">
    <source>
        <dbReference type="EMBL" id="OMJ90858.1"/>
    </source>
</evidence>
<keyword evidence="2" id="KW-1185">Reference proteome</keyword>
<gene>
    <name evidence="1" type="ORF">SteCoe_6730</name>
</gene>
<dbReference type="OrthoDB" id="10478034at2759"/>
<proteinExistence type="predicted"/>
<dbReference type="Proteomes" id="UP000187209">
    <property type="component" value="Unassembled WGS sequence"/>
</dbReference>
<dbReference type="EMBL" id="MPUH01000094">
    <property type="protein sequence ID" value="OMJ90858.1"/>
    <property type="molecule type" value="Genomic_DNA"/>
</dbReference>
<sequence length="319" mass="36416">MGNRAAKEEVKKRNPDALNLVEFRKRIQAGDLILIGTRKVIESDISLPPQLLHCLKFTIKEKFSITRKINLPVWDCAAIVVDMSMEQNAGKSLLELTPNGFVVSEFISRMMEIKKKGFDICVRFLEGPYNNGFRENIITLADYLAGKTLDDLEGTPIYDEVRRPVDKYLNDVKRESNLKNQLKEAFDMIATESEVPTISRLSLHDLMREFTGTNMDLTVDELAEELQIEGDVAFDEFYEKWADGPGRQVLSEEIYEQAHLVGQFLKHIYKVLGVIQEVEFSISTPDDFATHFDNLNSLRSQNIELLSGYTFTVQVPVKL</sequence>
<protein>
    <submittedName>
        <fullName evidence="1">Uncharacterized protein</fullName>
    </submittedName>
</protein>
<evidence type="ECO:0000313" key="2">
    <source>
        <dbReference type="Proteomes" id="UP000187209"/>
    </source>
</evidence>
<name>A0A1R2CPC8_9CILI</name>